<accession>A0A091E5G0</accession>
<dbReference type="Pfam" id="PF01423">
    <property type="entry name" value="LSM"/>
    <property type="match status" value="1"/>
</dbReference>
<dbReference type="InterPro" id="IPR033871">
    <property type="entry name" value="LSm5"/>
</dbReference>
<evidence type="ECO:0000256" key="6">
    <source>
        <dbReference type="ARBA" id="ARBA00023187"/>
    </source>
</evidence>
<feature type="signal peptide" evidence="9">
    <location>
        <begin position="1"/>
        <end position="23"/>
    </location>
</feature>
<keyword evidence="8" id="KW-0687">Ribonucleoprotein</keyword>
<dbReference type="PANTHER" id="PTHR20971:SF0">
    <property type="entry name" value="U6 SNRNA-ASSOCIATED SM-LIKE PROTEIN LSM5"/>
    <property type="match status" value="1"/>
</dbReference>
<dbReference type="Gene3D" id="2.30.30.100">
    <property type="match status" value="1"/>
</dbReference>
<evidence type="ECO:0000256" key="9">
    <source>
        <dbReference type="SAM" id="SignalP"/>
    </source>
</evidence>
<evidence type="ECO:0000313" key="11">
    <source>
        <dbReference type="EMBL" id="KFO30321.1"/>
    </source>
</evidence>
<dbReference type="GO" id="GO:0005681">
    <property type="term" value="C:spliceosomal complex"/>
    <property type="evidence" value="ECO:0007669"/>
    <property type="project" value="UniProtKB-KW"/>
</dbReference>
<dbReference type="Proteomes" id="UP000028990">
    <property type="component" value="Unassembled WGS sequence"/>
</dbReference>
<dbReference type="GO" id="GO:1990726">
    <property type="term" value="C:Lsm1-7-Pat1 complex"/>
    <property type="evidence" value="ECO:0007669"/>
    <property type="project" value="TreeGrafter"/>
</dbReference>
<feature type="chain" id="PRO_5001872471" evidence="9">
    <location>
        <begin position="24"/>
        <end position="79"/>
    </location>
</feature>
<evidence type="ECO:0000259" key="10">
    <source>
        <dbReference type="Pfam" id="PF01423"/>
    </source>
</evidence>
<dbReference type="GO" id="GO:0046540">
    <property type="term" value="C:U4/U6 x U5 tri-snRNP complex"/>
    <property type="evidence" value="ECO:0007669"/>
    <property type="project" value="TreeGrafter"/>
</dbReference>
<keyword evidence="9" id="KW-0732">Signal</keyword>
<comment type="similarity">
    <text evidence="2">Belongs to the snRNP Sm proteins family.</text>
</comment>
<dbReference type="GO" id="GO:0005688">
    <property type="term" value="C:U6 snRNP"/>
    <property type="evidence" value="ECO:0007669"/>
    <property type="project" value="TreeGrafter"/>
</dbReference>
<evidence type="ECO:0000256" key="7">
    <source>
        <dbReference type="ARBA" id="ARBA00023242"/>
    </source>
</evidence>
<dbReference type="PANTHER" id="PTHR20971">
    <property type="entry name" value="U6 SNRNA-ASSOCIATED PROTEIN"/>
    <property type="match status" value="1"/>
</dbReference>
<dbReference type="InterPro" id="IPR001163">
    <property type="entry name" value="Sm_dom_euk/arc"/>
</dbReference>
<evidence type="ECO:0000256" key="8">
    <source>
        <dbReference type="ARBA" id="ARBA00023274"/>
    </source>
</evidence>
<evidence type="ECO:0000256" key="2">
    <source>
        <dbReference type="ARBA" id="ARBA00006850"/>
    </source>
</evidence>
<evidence type="ECO:0000256" key="3">
    <source>
        <dbReference type="ARBA" id="ARBA00022664"/>
    </source>
</evidence>
<name>A0A091E5G0_FUKDA</name>
<sequence>MVATTTISLLLLLLPAFVDQCLGSRIHIMMNSDKKIVRITLGFDFVNMALKDVTELEITPEGRNVTKLDLILKSGNNAA</sequence>
<reference evidence="11 12" key="1">
    <citation type="submission" date="2013-11" db="EMBL/GenBank/DDBJ databases">
        <title>The Damaraland mole rat (Fukomys damarensis) genome and evolution of African mole rats.</title>
        <authorList>
            <person name="Gladyshev V.N."/>
            <person name="Fang X."/>
        </authorList>
    </citation>
    <scope>NUCLEOTIDE SEQUENCE [LARGE SCALE GENOMIC DNA]</scope>
    <source>
        <tissue evidence="11">Liver</tissue>
    </source>
</reference>
<keyword evidence="7" id="KW-0539">Nucleus</keyword>
<dbReference type="InterPro" id="IPR010920">
    <property type="entry name" value="LSM_dom_sf"/>
</dbReference>
<organism evidence="11 12">
    <name type="scientific">Fukomys damarensis</name>
    <name type="common">Damaraland mole rat</name>
    <name type="synonym">Cryptomys damarensis</name>
    <dbReference type="NCBI Taxonomy" id="885580"/>
    <lineage>
        <taxon>Eukaryota</taxon>
        <taxon>Metazoa</taxon>
        <taxon>Chordata</taxon>
        <taxon>Craniata</taxon>
        <taxon>Vertebrata</taxon>
        <taxon>Euteleostomi</taxon>
        <taxon>Mammalia</taxon>
        <taxon>Eutheria</taxon>
        <taxon>Euarchontoglires</taxon>
        <taxon>Glires</taxon>
        <taxon>Rodentia</taxon>
        <taxon>Hystricomorpha</taxon>
        <taxon>Bathyergidae</taxon>
        <taxon>Fukomys</taxon>
    </lineage>
</organism>
<evidence type="ECO:0000256" key="5">
    <source>
        <dbReference type="ARBA" id="ARBA00022884"/>
    </source>
</evidence>
<keyword evidence="3" id="KW-0507">mRNA processing</keyword>
<keyword evidence="5" id="KW-0694">RNA-binding</keyword>
<dbReference type="GO" id="GO:0003723">
    <property type="term" value="F:RNA binding"/>
    <property type="evidence" value="ECO:0007669"/>
    <property type="project" value="UniProtKB-KW"/>
</dbReference>
<keyword evidence="6" id="KW-0508">mRNA splicing</keyword>
<evidence type="ECO:0000313" key="12">
    <source>
        <dbReference type="Proteomes" id="UP000028990"/>
    </source>
</evidence>
<keyword evidence="12" id="KW-1185">Reference proteome</keyword>
<feature type="domain" description="Sm" evidence="10">
    <location>
        <begin position="17"/>
        <end position="77"/>
    </location>
</feature>
<protein>
    <submittedName>
        <fullName evidence="11">U6 snRNA-associated Sm-like protein LSm5</fullName>
    </submittedName>
</protein>
<gene>
    <name evidence="11" type="ORF">H920_08250</name>
</gene>
<evidence type="ECO:0000256" key="4">
    <source>
        <dbReference type="ARBA" id="ARBA00022728"/>
    </source>
</evidence>
<comment type="subcellular location">
    <subcellularLocation>
        <location evidence="1">Nucleus</location>
    </subcellularLocation>
</comment>
<keyword evidence="4" id="KW-0747">Spliceosome</keyword>
<dbReference type="GO" id="GO:0000398">
    <property type="term" value="P:mRNA splicing, via spliceosome"/>
    <property type="evidence" value="ECO:0007669"/>
    <property type="project" value="TreeGrafter"/>
</dbReference>
<evidence type="ECO:0000256" key="1">
    <source>
        <dbReference type="ARBA" id="ARBA00004123"/>
    </source>
</evidence>
<dbReference type="AlphaFoldDB" id="A0A091E5G0"/>
<dbReference type="SUPFAM" id="SSF50182">
    <property type="entry name" value="Sm-like ribonucleoproteins"/>
    <property type="match status" value="1"/>
</dbReference>
<dbReference type="EMBL" id="KN122452">
    <property type="protein sequence ID" value="KFO30321.1"/>
    <property type="molecule type" value="Genomic_DNA"/>
</dbReference>
<proteinExistence type="inferred from homology"/>